<gene>
    <name evidence="2" type="ORF">Tci_061822</name>
</gene>
<sequence length="746" mass="84393">MADENVPAPAPTRSDDQILPFATWLDKNWFKLDANLLREALDITPIDQAHQFESPSSGDAIMDFVNQLGFPGEIRFVSRMAVNNLYRPWRAILSMINQCITCKTSGFDRPRYPVLQMLWGIATKKDKKTKPHVIPYCCFTKLIFCYLGRTHNIHQRSGSPFNLAEDDLRHGNLKFIPKDLEDEHDRKMAAKEGGKKKSASKVDQSKKPTTAKQPKPVSSKQSKPALAKKPKVAWEKPSKPSPTKQSRKGKVQKVRKGKSSLQLVDEEEQIQPEPEPEPHGEGEEYDIERIVQELLIVEGKRKGIATNEQVAQSLLELQKPKKTSITDQYIFQRQILVTEEASTGPFAQPEDDTSANIVRDTSSLADAETGIDSKKANSEAGTEVLKIDGEKGEEISNTIALKEKIDEGQAGSDPCKTPKSSTPNLEPVHDDFIATIYPRVHEILKHETKEQVHLESPLSSSGTLSSMKNLDNFNFGDRFVNDNLTKEDPALQASLHERFKHLPEANIKEILHQRMFESGSYGSHLIHEALYKALEASMDRDNMDEFLDATVKFQKRCSWKTSDTRDVPSSSSKQMTAPQVVQPVDDILIPYVEHISNSEDICAAHLLKIKTRPDWLKPIPEEDRPKTPELDWVIPPNDLPEPKNNWADAIAKSQIGKSKLSKANLEGPAFKIDLVNPEGHRVMPDVSKPLPLRGPPGQRILERLDHMVKEFMLFKFNPSMDNQIWSEDDRRRSKDFIEVIERRLKT</sequence>
<evidence type="ECO:0000256" key="1">
    <source>
        <dbReference type="SAM" id="MobiDB-lite"/>
    </source>
</evidence>
<name>A0A6L2NZ26_TANCI</name>
<reference evidence="2" key="1">
    <citation type="journal article" date="2019" name="Sci. Rep.">
        <title>Draft genome of Tanacetum cinerariifolium, the natural source of mosquito coil.</title>
        <authorList>
            <person name="Yamashiro T."/>
            <person name="Shiraishi A."/>
            <person name="Satake H."/>
            <person name="Nakayama K."/>
        </authorList>
    </citation>
    <scope>NUCLEOTIDE SEQUENCE</scope>
</reference>
<protein>
    <submittedName>
        <fullName evidence="2">Uncharacterized protein</fullName>
    </submittedName>
</protein>
<feature type="region of interest" description="Disordered" evidence="1">
    <location>
        <begin position="187"/>
        <end position="283"/>
    </location>
</feature>
<feature type="compositionally biased region" description="Basic residues" evidence="1">
    <location>
        <begin position="245"/>
        <end position="258"/>
    </location>
</feature>
<feature type="region of interest" description="Disordered" evidence="1">
    <location>
        <begin position="403"/>
        <end position="427"/>
    </location>
</feature>
<feature type="compositionally biased region" description="Low complexity" evidence="1">
    <location>
        <begin position="212"/>
        <end position="224"/>
    </location>
</feature>
<comment type="caution">
    <text evidence="2">The sequence shown here is derived from an EMBL/GenBank/DDBJ whole genome shotgun (WGS) entry which is preliminary data.</text>
</comment>
<accession>A0A6L2NZ26</accession>
<organism evidence="2">
    <name type="scientific">Tanacetum cinerariifolium</name>
    <name type="common">Dalmatian daisy</name>
    <name type="synonym">Chrysanthemum cinerariifolium</name>
    <dbReference type="NCBI Taxonomy" id="118510"/>
    <lineage>
        <taxon>Eukaryota</taxon>
        <taxon>Viridiplantae</taxon>
        <taxon>Streptophyta</taxon>
        <taxon>Embryophyta</taxon>
        <taxon>Tracheophyta</taxon>
        <taxon>Spermatophyta</taxon>
        <taxon>Magnoliopsida</taxon>
        <taxon>eudicotyledons</taxon>
        <taxon>Gunneridae</taxon>
        <taxon>Pentapetalae</taxon>
        <taxon>asterids</taxon>
        <taxon>campanulids</taxon>
        <taxon>Asterales</taxon>
        <taxon>Asteraceae</taxon>
        <taxon>Asteroideae</taxon>
        <taxon>Anthemideae</taxon>
        <taxon>Anthemidinae</taxon>
        <taxon>Tanacetum</taxon>
    </lineage>
</organism>
<dbReference type="AlphaFoldDB" id="A0A6L2NZ26"/>
<proteinExistence type="predicted"/>
<dbReference type="EMBL" id="BKCJ010010049">
    <property type="protein sequence ID" value="GEU89844.1"/>
    <property type="molecule type" value="Genomic_DNA"/>
</dbReference>
<evidence type="ECO:0000313" key="2">
    <source>
        <dbReference type="EMBL" id="GEU89844.1"/>
    </source>
</evidence>